<dbReference type="PROSITE" id="PS50005">
    <property type="entry name" value="TPR"/>
    <property type="match status" value="3"/>
</dbReference>
<evidence type="ECO:0000256" key="1">
    <source>
        <dbReference type="ARBA" id="ARBA00004496"/>
    </source>
</evidence>
<dbReference type="Pfam" id="PF13424">
    <property type="entry name" value="TPR_12"/>
    <property type="match status" value="1"/>
</dbReference>
<feature type="repeat" description="TPR" evidence="6">
    <location>
        <begin position="281"/>
        <end position="314"/>
    </location>
</feature>
<dbReference type="PANTHER" id="PTHR46630:SF1">
    <property type="entry name" value="TETRATRICOPEPTIDE REPEAT PROTEIN 29"/>
    <property type="match status" value="1"/>
</dbReference>
<dbReference type="InterPro" id="IPR036388">
    <property type="entry name" value="WH-like_DNA-bd_sf"/>
</dbReference>
<comment type="similarity">
    <text evidence="5">Belongs to the Rap family.</text>
</comment>
<feature type="transmembrane region" description="Helical" evidence="8">
    <location>
        <begin position="438"/>
        <end position="457"/>
    </location>
</feature>
<evidence type="ECO:0000259" key="9">
    <source>
        <dbReference type="SMART" id="SM00421"/>
    </source>
</evidence>
<keyword evidence="4 6" id="KW-0802">TPR repeat</keyword>
<feature type="repeat" description="TPR" evidence="6">
    <location>
        <begin position="241"/>
        <end position="274"/>
    </location>
</feature>
<keyword evidence="7" id="KW-0175">Coiled coil</keyword>
<dbReference type="InterPro" id="IPR019734">
    <property type="entry name" value="TPR_rpt"/>
</dbReference>
<dbReference type="Gene3D" id="1.10.10.10">
    <property type="entry name" value="Winged helix-like DNA-binding domain superfamily/Winged helix DNA-binding domain"/>
    <property type="match status" value="1"/>
</dbReference>
<proteinExistence type="inferred from homology"/>
<evidence type="ECO:0000256" key="7">
    <source>
        <dbReference type="SAM" id="Coils"/>
    </source>
</evidence>
<dbReference type="GO" id="GO:0005737">
    <property type="term" value="C:cytoplasm"/>
    <property type="evidence" value="ECO:0007669"/>
    <property type="project" value="UniProtKB-SubCell"/>
</dbReference>
<dbReference type="RefSeq" id="WP_316983768.1">
    <property type="nucleotide sequence ID" value="NZ_CP136521.1"/>
</dbReference>
<dbReference type="InterPro" id="IPR016032">
    <property type="entry name" value="Sig_transdc_resp-reg_C-effctor"/>
</dbReference>
<keyword evidence="8" id="KW-1133">Transmembrane helix</keyword>
<accession>A0AA97EM79</accession>
<protein>
    <submittedName>
        <fullName evidence="10">Tetratricopeptide repeat protein</fullName>
    </submittedName>
</protein>
<name>A0AA97EM79_9FLAO</name>
<dbReference type="GO" id="GO:0003677">
    <property type="term" value="F:DNA binding"/>
    <property type="evidence" value="ECO:0007669"/>
    <property type="project" value="InterPro"/>
</dbReference>
<keyword evidence="8" id="KW-0472">Membrane</keyword>
<dbReference type="InterPro" id="IPR011990">
    <property type="entry name" value="TPR-like_helical_dom_sf"/>
</dbReference>
<evidence type="ECO:0000256" key="6">
    <source>
        <dbReference type="PROSITE-ProRule" id="PRU00339"/>
    </source>
</evidence>
<evidence type="ECO:0000313" key="11">
    <source>
        <dbReference type="Proteomes" id="UP001302486"/>
    </source>
</evidence>
<keyword evidence="11" id="KW-1185">Reference proteome</keyword>
<evidence type="ECO:0000256" key="5">
    <source>
        <dbReference type="ARBA" id="ARBA00038253"/>
    </source>
</evidence>
<reference evidence="11" key="1">
    <citation type="submission" date="2024-06" db="EMBL/GenBank/DDBJ databases">
        <title>Hwangdonia haimaensis gen. nov., sp. nov., a member of the family Flavobacteriaceae isolated from the haima cold seep.</title>
        <authorList>
            <person name="Li J."/>
        </authorList>
    </citation>
    <scope>NUCLEOTIDE SEQUENCE [LARGE SCALE GENOMIC DNA]</scope>
    <source>
        <strain evidence="11">SCSIO 19198</strain>
    </source>
</reference>
<dbReference type="EMBL" id="CP136521">
    <property type="protein sequence ID" value="WOD44094.1"/>
    <property type="molecule type" value="Genomic_DNA"/>
</dbReference>
<dbReference type="Gene3D" id="1.25.40.10">
    <property type="entry name" value="Tetratricopeptide repeat domain"/>
    <property type="match status" value="2"/>
</dbReference>
<dbReference type="GO" id="GO:0006355">
    <property type="term" value="P:regulation of DNA-templated transcription"/>
    <property type="evidence" value="ECO:0007669"/>
    <property type="project" value="InterPro"/>
</dbReference>
<dbReference type="SUPFAM" id="SSF46894">
    <property type="entry name" value="C-terminal effector domain of the bipartite response regulators"/>
    <property type="match status" value="1"/>
</dbReference>
<dbReference type="PANTHER" id="PTHR46630">
    <property type="entry name" value="TETRATRICOPEPTIDE REPEAT PROTEIN 29"/>
    <property type="match status" value="1"/>
</dbReference>
<evidence type="ECO:0000313" key="10">
    <source>
        <dbReference type="EMBL" id="WOD44094.1"/>
    </source>
</evidence>
<dbReference type="SUPFAM" id="SSF48452">
    <property type="entry name" value="TPR-like"/>
    <property type="match status" value="2"/>
</dbReference>
<dbReference type="KEGG" id="hws:RNZ46_02255"/>
<keyword evidence="3" id="KW-0677">Repeat</keyword>
<keyword evidence="8" id="KW-0812">Transmembrane</keyword>
<dbReference type="AlphaFoldDB" id="A0AA97EM79"/>
<evidence type="ECO:0000256" key="3">
    <source>
        <dbReference type="ARBA" id="ARBA00022737"/>
    </source>
</evidence>
<evidence type="ECO:0000256" key="8">
    <source>
        <dbReference type="SAM" id="Phobius"/>
    </source>
</evidence>
<comment type="subcellular location">
    <subcellularLocation>
        <location evidence="1">Cytoplasm</location>
    </subcellularLocation>
</comment>
<dbReference type="InterPro" id="IPR051476">
    <property type="entry name" value="Bac_ResReg_Asp_Phosphatase"/>
</dbReference>
<sequence length="615" mass="71389">MKKVFFIIFIVPFTLISQNNKKLDSLRSVFQQQSQNTEKVKTADLIFIESRVSNPALALEYLHKGLAISKNINYPEGVAKNYKNLGHYYVKYHNLDSLRYYFGKAESAYKKLNDHKSLFKVLHAWNRTENLEGSFKTALELSNQSIQIAKNLQHGLMLSDAYQQQSNIHLDKGDFKSSIENLILASKVHDTLANKKPLREAIIKTGIGRTETLRDNYKAAIPYLEEGLAIFINLNHHKWLAITYMELGNTLYHLKNYDEALLNYNKGLKISREKKWNDFIAPYLANIGAIYLDKKEYDKALEYFFNSNKISKKHGSVNNQIIHFNDVASAYFGKKEYQKAIKYFSEAIHLADSIGSIDNLSDNYKERAEAYEEIGSYKNAVADYKNHIVLNDSVFNSKKAQQIDELKTQYETEKKEQEILLQNKEIDLLKQQEKNNNLQRLLLGIGFLLSLIGFYAVRQKLKRNKLEKEKIKAELAFKKKELTTHALHLAKKNEVLESLKQKAQKFKTFENDLNGYQQLIQTINFDLKDDNNWENFSKYFQEVHKDFNSNVKQKFPEVTSNELRLMSLLKMNLSSKEIANILNISPEGIKKARYRLRKKLGISTEDSLQDLVLNL</sequence>
<dbReference type="Proteomes" id="UP001302486">
    <property type="component" value="Chromosome"/>
</dbReference>
<dbReference type="InterPro" id="IPR000792">
    <property type="entry name" value="Tscrpt_reg_LuxR_C"/>
</dbReference>
<evidence type="ECO:0000256" key="2">
    <source>
        <dbReference type="ARBA" id="ARBA00022490"/>
    </source>
</evidence>
<dbReference type="SMART" id="SM00421">
    <property type="entry name" value="HTH_LUXR"/>
    <property type="match status" value="1"/>
</dbReference>
<gene>
    <name evidence="10" type="ORF">RNZ46_02255</name>
</gene>
<keyword evidence="2" id="KW-0963">Cytoplasm</keyword>
<feature type="coiled-coil region" evidence="7">
    <location>
        <begin position="396"/>
        <end position="481"/>
    </location>
</feature>
<dbReference type="SMART" id="SM00028">
    <property type="entry name" value="TPR"/>
    <property type="match status" value="6"/>
</dbReference>
<feature type="repeat" description="TPR" evidence="6">
    <location>
        <begin position="321"/>
        <end position="354"/>
    </location>
</feature>
<dbReference type="Pfam" id="PF13181">
    <property type="entry name" value="TPR_8"/>
    <property type="match status" value="2"/>
</dbReference>
<feature type="domain" description="HTH luxR-type" evidence="9">
    <location>
        <begin position="555"/>
        <end position="612"/>
    </location>
</feature>
<organism evidence="10 11">
    <name type="scientific">Hwangdonia lutea</name>
    <dbReference type="NCBI Taxonomy" id="3075823"/>
    <lineage>
        <taxon>Bacteria</taxon>
        <taxon>Pseudomonadati</taxon>
        <taxon>Bacteroidota</taxon>
        <taxon>Flavobacteriia</taxon>
        <taxon>Flavobacteriales</taxon>
        <taxon>Flavobacteriaceae</taxon>
        <taxon>Hwangdonia</taxon>
    </lineage>
</organism>
<evidence type="ECO:0000256" key="4">
    <source>
        <dbReference type="ARBA" id="ARBA00022803"/>
    </source>
</evidence>